<evidence type="ECO:0000313" key="2">
    <source>
        <dbReference type="EMBL" id="TWP47760.1"/>
    </source>
</evidence>
<keyword evidence="3" id="KW-1185">Reference proteome</keyword>
<name>A0A563EKS1_9PSEU</name>
<protein>
    <recommendedName>
        <fullName evidence="4">DUF3093 domain-containing protein</fullName>
    </recommendedName>
</protein>
<keyword evidence="1" id="KW-0812">Transmembrane</keyword>
<gene>
    <name evidence="2" type="ORF">FKR81_30930</name>
</gene>
<accession>A0A563EKS1</accession>
<comment type="caution">
    <text evidence="2">The sequence shown here is derived from an EMBL/GenBank/DDBJ whole genome shotgun (WGS) entry which is preliminary data.</text>
</comment>
<organism evidence="2 3">
    <name type="scientific">Lentzea tibetensis</name>
    <dbReference type="NCBI Taxonomy" id="2591470"/>
    <lineage>
        <taxon>Bacteria</taxon>
        <taxon>Bacillati</taxon>
        <taxon>Actinomycetota</taxon>
        <taxon>Actinomycetes</taxon>
        <taxon>Pseudonocardiales</taxon>
        <taxon>Pseudonocardiaceae</taxon>
        <taxon>Lentzea</taxon>
    </lineage>
</organism>
<keyword evidence="1" id="KW-1133">Transmembrane helix</keyword>
<dbReference type="EMBL" id="VOBR01000024">
    <property type="protein sequence ID" value="TWP47760.1"/>
    <property type="molecule type" value="Genomic_DNA"/>
</dbReference>
<sequence>MDDVVYSEPGSSWWPVLWGPAFAVAGYLLELLTGPASGALWSFVGLGLMLGAVLWVNGRRRISSVRLTAEDLFQGRERLSVEKIAKFEDVGLPTGARVLGGAWTAPRGTTGVPLQLSDGTVVLGWARDPEAFLRALRGVVRG</sequence>
<dbReference type="OrthoDB" id="4773470at2"/>
<reference evidence="2 3" key="1">
    <citation type="submission" date="2019-07" db="EMBL/GenBank/DDBJ databases">
        <title>Lentzea xizangensis sp. nov., isolated from Qinghai-Tibetan Plateau Soils.</title>
        <authorList>
            <person name="Huang J."/>
        </authorList>
    </citation>
    <scope>NUCLEOTIDE SEQUENCE [LARGE SCALE GENOMIC DNA]</scope>
    <source>
        <strain evidence="2 3">FXJ1.1311</strain>
    </source>
</reference>
<dbReference type="AlphaFoldDB" id="A0A563EKS1"/>
<evidence type="ECO:0008006" key="4">
    <source>
        <dbReference type="Google" id="ProtNLM"/>
    </source>
</evidence>
<feature type="transmembrane region" description="Helical" evidence="1">
    <location>
        <begin position="38"/>
        <end position="56"/>
    </location>
</feature>
<dbReference type="RefSeq" id="WP_146357286.1">
    <property type="nucleotide sequence ID" value="NZ_VOBR01000024.1"/>
</dbReference>
<dbReference type="Proteomes" id="UP000316639">
    <property type="component" value="Unassembled WGS sequence"/>
</dbReference>
<proteinExistence type="predicted"/>
<evidence type="ECO:0000313" key="3">
    <source>
        <dbReference type="Proteomes" id="UP000316639"/>
    </source>
</evidence>
<feature type="transmembrane region" description="Helical" evidence="1">
    <location>
        <begin position="12"/>
        <end position="32"/>
    </location>
</feature>
<evidence type="ECO:0000256" key="1">
    <source>
        <dbReference type="SAM" id="Phobius"/>
    </source>
</evidence>
<keyword evidence="1" id="KW-0472">Membrane</keyword>